<comment type="caution">
    <text evidence="2">The sequence shown here is derived from an EMBL/GenBank/DDBJ whole genome shotgun (WGS) entry which is preliminary data.</text>
</comment>
<keyword evidence="1" id="KW-1133">Transmembrane helix</keyword>
<name>A0A562Q8F7_9PSED</name>
<dbReference type="AlphaFoldDB" id="A0A562Q8F7"/>
<keyword evidence="1" id="KW-0812">Transmembrane</keyword>
<accession>A0A562Q8F7</accession>
<dbReference type="Proteomes" id="UP000316905">
    <property type="component" value="Unassembled WGS sequence"/>
</dbReference>
<reference evidence="2 3" key="1">
    <citation type="journal article" date="2015" name="Stand. Genomic Sci.">
        <title>Genomic Encyclopedia of Bacterial and Archaeal Type Strains, Phase III: the genomes of soil and plant-associated and newly described type strains.</title>
        <authorList>
            <person name="Whitman W.B."/>
            <person name="Woyke T."/>
            <person name="Klenk H.P."/>
            <person name="Zhou Y."/>
            <person name="Lilburn T.G."/>
            <person name="Beck B.J."/>
            <person name="De Vos P."/>
            <person name="Vandamme P."/>
            <person name="Eisen J.A."/>
            <person name="Garrity G."/>
            <person name="Hugenholtz P."/>
            <person name="Kyrpides N.C."/>
        </authorList>
    </citation>
    <scope>NUCLEOTIDE SEQUENCE [LARGE SCALE GENOMIC DNA]</scope>
    <source>
        <strain evidence="2 3">CGMCC 1.6858</strain>
    </source>
</reference>
<evidence type="ECO:0000313" key="2">
    <source>
        <dbReference type="EMBL" id="TWI52998.1"/>
    </source>
</evidence>
<keyword evidence="3" id="KW-1185">Reference proteome</keyword>
<sequence>MLMLPWQYVSNEFYFWFKDLWLTLCLTVASAAFWLWQGSEPT</sequence>
<proteinExistence type="predicted"/>
<gene>
    <name evidence="2" type="ORF">IQ22_02834</name>
</gene>
<evidence type="ECO:0000313" key="3">
    <source>
        <dbReference type="Proteomes" id="UP000316905"/>
    </source>
</evidence>
<dbReference type="EMBL" id="VLKY01000009">
    <property type="protein sequence ID" value="TWI52998.1"/>
    <property type="molecule type" value="Genomic_DNA"/>
</dbReference>
<organism evidence="2 3">
    <name type="scientific">Pseudomonas duriflava</name>
    <dbReference type="NCBI Taxonomy" id="459528"/>
    <lineage>
        <taxon>Bacteria</taxon>
        <taxon>Pseudomonadati</taxon>
        <taxon>Pseudomonadota</taxon>
        <taxon>Gammaproteobacteria</taxon>
        <taxon>Pseudomonadales</taxon>
        <taxon>Pseudomonadaceae</taxon>
        <taxon>Pseudomonas</taxon>
    </lineage>
</organism>
<protein>
    <submittedName>
        <fullName evidence="2">Uncharacterized protein</fullName>
    </submittedName>
</protein>
<keyword evidence="1" id="KW-0472">Membrane</keyword>
<feature type="transmembrane region" description="Helical" evidence="1">
    <location>
        <begin position="20"/>
        <end position="36"/>
    </location>
</feature>
<evidence type="ECO:0000256" key="1">
    <source>
        <dbReference type="SAM" id="Phobius"/>
    </source>
</evidence>